<evidence type="ECO:0000313" key="2">
    <source>
        <dbReference type="EMBL" id="NYG98522.1"/>
    </source>
</evidence>
<comment type="caution">
    <text evidence="2">The sequence shown here is derived from an EMBL/GenBank/DDBJ whole genome shotgun (WGS) entry which is preliminary data.</text>
</comment>
<gene>
    <name evidence="2" type="ORF">BJ979_001148</name>
</gene>
<organism evidence="2 3">
    <name type="scientific">Schumannella luteola</name>
    <dbReference type="NCBI Taxonomy" id="472059"/>
    <lineage>
        <taxon>Bacteria</taxon>
        <taxon>Bacillati</taxon>
        <taxon>Actinomycetota</taxon>
        <taxon>Actinomycetes</taxon>
        <taxon>Micrococcales</taxon>
        <taxon>Microbacteriaceae</taxon>
        <taxon>Schumannella</taxon>
    </lineage>
</organism>
<accession>A0A852Y9I5</accession>
<reference evidence="2 3" key="1">
    <citation type="submission" date="2020-07" db="EMBL/GenBank/DDBJ databases">
        <title>Sequencing the genomes of 1000 actinobacteria strains.</title>
        <authorList>
            <person name="Klenk H.-P."/>
        </authorList>
    </citation>
    <scope>NUCLEOTIDE SEQUENCE [LARGE SCALE GENOMIC DNA]</scope>
    <source>
        <strain evidence="2 3">DSM 23141</strain>
    </source>
</reference>
<protein>
    <submittedName>
        <fullName evidence="2">Uncharacterized protein</fullName>
    </submittedName>
</protein>
<keyword evidence="1" id="KW-1133">Transmembrane helix</keyword>
<evidence type="ECO:0000256" key="1">
    <source>
        <dbReference type="SAM" id="Phobius"/>
    </source>
</evidence>
<dbReference type="AlphaFoldDB" id="A0A852Y9I5"/>
<evidence type="ECO:0000313" key="3">
    <source>
        <dbReference type="Proteomes" id="UP000553888"/>
    </source>
</evidence>
<sequence>MAASASPAWLLGVLAVLLCALDPIVRPARAAGRPSWRRFVAAVGAVLAIAGIAGQIAVVAVSDARAVSARIQAIDDAARVRAEERVVLVVRVTSSTGMIAAIHYADPDDVNGGSRDVGPVASPWTQRLDYRRGDLEIFFGGGAPSVSMPSISASLGEQDGDLTCAVQAVGQTTGLRWDASGEGAVVDCTPEEKQLPAAATSLDPRNPG</sequence>
<feature type="transmembrane region" description="Helical" evidence="1">
    <location>
        <begin position="40"/>
        <end position="61"/>
    </location>
</feature>
<keyword evidence="1" id="KW-0472">Membrane</keyword>
<keyword evidence="3" id="KW-1185">Reference proteome</keyword>
<proteinExistence type="predicted"/>
<keyword evidence="1" id="KW-0812">Transmembrane</keyword>
<name>A0A852Y9I5_9MICO</name>
<dbReference type="Proteomes" id="UP000553888">
    <property type="component" value="Unassembled WGS sequence"/>
</dbReference>
<dbReference type="RefSeq" id="WP_179566045.1">
    <property type="nucleotide sequence ID" value="NZ_JACBZY010000001.1"/>
</dbReference>
<dbReference type="EMBL" id="JACBZY010000001">
    <property type="protein sequence ID" value="NYG98522.1"/>
    <property type="molecule type" value="Genomic_DNA"/>
</dbReference>